<reference evidence="5" key="2">
    <citation type="journal article" date="2021" name="PeerJ">
        <title>Extensive microbial diversity within the chicken gut microbiome revealed by metagenomics and culture.</title>
        <authorList>
            <person name="Gilroy R."/>
            <person name="Ravi A."/>
            <person name="Getino M."/>
            <person name="Pursley I."/>
            <person name="Horton D.L."/>
            <person name="Alikhan N.F."/>
            <person name="Baker D."/>
            <person name="Gharbi K."/>
            <person name="Hall N."/>
            <person name="Watson M."/>
            <person name="Adriaenssens E.M."/>
            <person name="Foster-Nyarko E."/>
            <person name="Jarju S."/>
            <person name="Secka A."/>
            <person name="Antonio M."/>
            <person name="Oren A."/>
            <person name="Chaudhuri R.R."/>
            <person name="La Ragione R."/>
            <person name="Hildebrand F."/>
            <person name="Pallen M.J."/>
        </authorList>
    </citation>
    <scope>NUCLEOTIDE SEQUENCE</scope>
    <source>
        <strain evidence="5">11167</strain>
    </source>
</reference>
<gene>
    <name evidence="5" type="ORF">IAC42_01820</name>
</gene>
<dbReference type="EMBL" id="JADIMU010000012">
    <property type="protein sequence ID" value="MBO8442489.1"/>
    <property type="molecule type" value="Genomic_DNA"/>
</dbReference>
<organism evidence="5 6">
    <name type="scientific">Candidatus Aphodenecus pullistercoris</name>
    <dbReference type="NCBI Taxonomy" id="2840669"/>
    <lineage>
        <taxon>Bacteria</taxon>
        <taxon>Pseudomonadati</taxon>
        <taxon>Spirochaetota</taxon>
        <taxon>Spirochaetia</taxon>
        <taxon>Spirochaetales</taxon>
        <taxon>Candidatus Aphodenecus</taxon>
    </lineage>
</organism>
<evidence type="ECO:0000313" key="6">
    <source>
        <dbReference type="Proteomes" id="UP000823633"/>
    </source>
</evidence>
<dbReference type="Proteomes" id="UP000823633">
    <property type="component" value="Unassembled WGS sequence"/>
</dbReference>
<proteinExistence type="predicted"/>
<sequence>MDFLSLVLPLALFVITMVIILVLRAEDKKSRSLQTVKEKISLFRSESQQTVARINEAAKDASERVEAKKNEVYDLVTAVDQSLSNLANHKSDLVSLESVCRGYELALDKLRVQTDHAEDRIRTVKAQVEEADRIQQIVQDFRAEVDAVHQSLEELTVTAQKLVEKTEGDLNAIAEAHKAKADELAGQFAGMLADSRQDFDSYIDSVRSDLECRQDDFKSYLDDSLTTFDGKRDEYHSLSEEAMKSLEEARVAIQTASSEAGAALEERRGEIDRSAQEATETIRRQKEALEEERSAHIDAMKEAADGFTSSLDASFGELTSRLASQQEDFSRFQSASREELARLEADLDGHRKTVEEGIEEHRKSFDAELESMLEEKRTASSQLQDEVREAFSGLRSSLETEKGAFSSTLAANRAEIEDFLKKASDSLSVLEGRKNQIEAHSEDAQAKADEVFRALEDRVDELSSASQRGIADTIREGEDNLSHLATQLEERLKEASSSMLSTLDKARDDFNGIHEENRKRVEDDEAAFADRCRGELASVLDAELGRVSRSYDAMMEASTEQLGNFARKLTGIKEAVSMLNQGVNESLARAGEKLGQMQGRMSSSEASLAETQNKVTVAKEELFNLQKEHKSLVDELAKTRKELEWLQGKAQSAKRERQNEEARLVKLQMEAANKAAKSAPAPEPAPAASSEAFVGDEEEIPLDED</sequence>
<feature type="transmembrane region" description="Helical" evidence="4">
    <location>
        <begin position="6"/>
        <end position="23"/>
    </location>
</feature>
<feature type="region of interest" description="Disordered" evidence="3">
    <location>
        <begin position="671"/>
        <end position="705"/>
    </location>
</feature>
<keyword evidence="1 2" id="KW-0175">Coiled coil</keyword>
<name>A0A9D9E6Z3_9SPIR</name>
<evidence type="ECO:0000313" key="5">
    <source>
        <dbReference type="EMBL" id="MBO8442489.1"/>
    </source>
</evidence>
<feature type="coiled-coil region" evidence="2">
    <location>
        <begin position="340"/>
        <end position="389"/>
    </location>
</feature>
<reference evidence="5" key="1">
    <citation type="submission" date="2020-10" db="EMBL/GenBank/DDBJ databases">
        <authorList>
            <person name="Gilroy R."/>
        </authorList>
    </citation>
    <scope>NUCLEOTIDE SEQUENCE</scope>
    <source>
        <strain evidence="5">11167</strain>
    </source>
</reference>
<keyword evidence="4" id="KW-0472">Membrane</keyword>
<dbReference type="SUPFAM" id="SSF58113">
    <property type="entry name" value="Apolipoprotein A-I"/>
    <property type="match status" value="1"/>
</dbReference>
<dbReference type="AlphaFoldDB" id="A0A9D9E6Z3"/>
<feature type="compositionally biased region" description="Low complexity" evidence="3">
    <location>
        <begin position="671"/>
        <end position="692"/>
    </location>
</feature>
<dbReference type="PANTHER" id="PTHR18870:SF9">
    <property type="entry name" value="PROTEIN TAG-278-RELATED"/>
    <property type="match status" value="1"/>
</dbReference>
<evidence type="ECO:0000256" key="4">
    <source>
        <dbReference type="SAM" id="Phobius"/>
    </source>
</evidence>
<protein>
    <submittedName>
        <fullName evidence="5">Uncharacterized protein</fullName>
    </submittedName>
</protein>
<dbReference type="NCBIfam" id="NF047516">
    <property type="entry name" value="LA_3659_fam"/>
    <property type="match status" value="1"/>
</dbReference>
<evidence type="ECO:0000256" key="2">
    <source>
        <dbReference type="SAM" id="Coils"/>
    </source>
</evidence>
<dbReference type="PANTHER" id="PTHR18870">
    <property type="entry name" value="PROTEIN TAG-278-RELATED"/>
    <property type="match status" value="1"/>
</dbReference>
<keyword evidence="4" id="KW-1133">Transmembrane helix</keyword>
<keyword evidence="4" id="KW-0812">Transmembrane</keyword>
<evidence type="ECO:0000256" key="3">
    <source>
        <dbReference type="SAM" id="MobiDB-lite"/>
    </source>
</evidence>
<comment type="caution">
    <text evidence="5">The sequence shown here is derived from an EMBL/GenBank/DDBJ whole genome shotgun (WGS) entry which is preliminary data.</text>
</comment>
<accession>A0A9D9E6Z3</accession>
<feature type="compositionally biased region" description="Acidic residues" evidence="3">
    <location>
        <begin position="694"/>
        <end position="705"/>
    </location>
</feature>
<evidence type="ECO:0000256" key="1">
    <source>
        <dbReference type="ARBA" id="ARBA00023054"/>
    </source>
</evidence>